<proteinExistence type="inferred from homology"/>
<dbReference type="NCBIfam" id="NF040840">
    <property type="entry name" value="tungstate_WtpC"/>
    <property type="match status" value="1"/>
</dbReference>
<dbReference type="EMBL" id="LYOS01000002">
    <property type="protein sequence ID" value="OFV68145.1"/>
    <property type="molecule type" value="Genomic_DNA"/>
</dbReference>
<dbReference type="SMART" id="SM00382">
    <property type="entry name" value="AAA"/>
    <property type="match status" value="1"/>
</dbReference>
<dbReference type="Gene3D" id="3.40.50.300">
    <property type="entry name" value="P-loop containing nucleotide triphosphate hydrolases"/>
    <property type="match status" value="1"/>
</dbReference>
<dbReference type="Pfam" id="PF03459">
    <property type="entry name" value="TOBE"/>
    <property type="match status" value="1"/>
</dbReference>
<gene>
    <name evidence="13" type="ORF">SCAL_000785</name>
</gene>
<dbReference type="InterPro" id="IPR004606">
    <property type="entry name" value="Mop_domain"/>
</dbReference>
<dbReference type="GO" id="GO:0032991">
    <property type="term" value="C:protein-containing complex"/>
    <property type="evidence" value="ECO:0007669"/>
    <property type="project" value="UniProtKB-ARBA"/>
</dbReference>
<evidence type="ECO:0000256" key="4">
    <source>
        <dbReference type="ARBA" id="ARBA00022741"/>
    </source>
</evidence>
<reference evidence="13" key="1">
    <citation type="submission" date="2016-05" db="EMBL/GenBank/DDBJ databases">
        <title>Microbial consortia oxidize butane by reversing methanogenesis.</title>
        <authorList>
            <person name="Laso-Perez R."/>
            <person name="Richter M."/>
            <person name="Wegener G."/>
            <person name="Musat F."/>
        </authorList>
    </citation>
    <scope>NUCLEOTIDE SEQUENCE [LARGE SCALE GENOMIC DNA]</scope>
    <source>
        <strain evidence="13">BOX2</strain>
    </source>
</reference>
<sequence length="358" mass="40025">MEEEAMIRIRDLERSWREFRIEDINLAIDRGEYFVILGPTGAGKTLLLELIAGFYLPDGGEIWIDGVNVTDLAPEERGVGFVYQDYALFPHLTVKENIEFGLRVKKLPEPEIRRSVSEMMELLGIEDLKDRYPDTLSGGERQKTAIARALILKPDLLLMDEPFSALDLRTKQRMQDELKKIHRESGVTMVHVTHDQTEAMVMADRIGVMMEGRIVQVGGVREVFNKPLNERIAEFLGVENVLEGVISEVDDGLSIIDIGGIEISAVTDLEVGSRVNAFLRPEEITISKVSQKTSARNNIEAKIEKIVNLGAVVRIELDSGLVALTSRRSAEELGLERGVEVYASFKATAVHVVRRGSK</sequence>
<dbReference type="PANTHER" id="PTHR42781:SF4">
    <property type="entry name" value="SPERMIDINE_PUTRESCINE IMPORT ATP-BINDING PROTEIN POTA"/>
    <property type="match status" value="1"/>
</dbReference>
<dbReference type="PANTHER" id="PTHR42781">
    <property type="entry name" value="SPERMIDINE/PUTRESCINE IMPORT ATP-BINDING PROTEIN POTA"/>
    <property type="match status" value="1"/>
</dbReference>
<keyword evidence="14" id="KW-1185">Reference proteome</keyword>
<keyword evidence="5" id="KW-0067">ATP-binding</keyword>
<comment type="catalytic activity">
    <reaction evidence="10">
        <text>tungstate(in) + ATP + H2O = tungstate(out) + ADP + phosphate + H(+)</text>
        <dbReference type="Rhea" id="RHEA:35027"/>
        <dbReference type="ChEBI" id="CHEBI:15377"/>
        <dbReference type="ChEBI" id="CHEBI:15378"/>
        <dbReference type="ChEBI" id="CHEBI:30616"/>
        <dbReference type="ChEBI" id="CHEBI:43474"/>
        <dbReference type="ChEBI" id="CHEBI:46502"/>
        <dbReference type="ChEBI" id="CHEBI:456216"/>
        <dbReference type="EC" id="7.3.2.6"/>
    </reaction>
</comment>
<evidence type="ECO:0000256" key="3">
    <source>
        <dbReference type="ARBA" id="ARBA00022505"/>
    </source>
</evidence>
<dbReference type="AlphaFoldDB" id="A0A1F2PAQ4"/>
<accession>A0A1F2PAQ4</accession>
<dbReference type="PROSITE" id="PS51866">
    <property type="entry name" value="MOP"/>
    <property type="match status" value="1"/>
</dbReference>
<dbReference type="GO" id="GO:0005886">
    <property type="term" value="C:plasma membrane"/>
    <property type="evidence" value="ECO:0007669"/>
    <property type="project" value="UniProtKB-SubCell"/>
</dbReference>
<dbReference type="GO" id="GO:1901238">
    <property type="term" value="F:ABC-type tungstate transporter activity"/>
    <property type="evidence" value="ECO:0007669"/>
    <property type="project" value="UniProtKB-EC"/>
</dbReference>
<evidence type="ECO:0000259" key="12">
    <source>
        <dbReference type="PROSITE" id="PS51866"/>
    </source>
</evidence>
<dbReference type="SUPFAM" id="SSF50331">
    <property type="entry name" value="MOP-like"/>
    <property type="match status" value="1"/>
</dbReference>
<evidence type="ECO:0000256" key="8">
    <source>
        <dbReference type="ARBA" id="ARBA00039025"/>
    </source>
</evidence>
<evidence type="ECO:0000256" key="9">
    <source>
        <dbReference type="ARBA" id="ARBA00041133"/>
    </source>
</evidence>
<evidence type="ECO:0000256" key="6">
    <source>
        <dbReference type="ARBA" id="ARBA00038307"/>
    </source>
</evidence>
<evidence type="ECO:0000313" key="14">
    <source>
        <dbReference type="Proteomes" id="UP000186940"/>
    </source>
</evidence>
<protein>
    <recommendedName>
        <fullName evidence="9">Molybdate/tungstate import ATP-binding protein WtpC</fullName>
        <ecNumber evidence="8">7.3.2.6</ecNumber>
    </recommendedName>
</protein>
<dbReference type="InterPro" id="IPR050093">
    <property type="entry name" value="ABC_SmlMolc_Importer"/>
</dbReference>
<evidence type="ECO:0000256" key="2">
    <source>
        <dbReference type="ARBA" id="ARBA00022448"/>
    </source>
</evidence>
<name>A0A1F2PAQ4_9EURY</name>
<evidence type="ECO:0000256" key="10">
    <source>
        <dbReference type="ARBA" id="ARBA00047936"/>
    </source>
</evidence>
<dbReference type="GO" id="GO:0005524">
    <property type="term" value="F:ATP binding"/>
    <property type="evidence" value="ECO:0007669"/>
    <property type="project" value="UniProtKB-KW"/>
</dbReference>
<keyword evidence="2" id="KW-0813">Transport</keyword>
<evidence type="ECO:0000256" key="7">
    <source>
        <dbReference type="ARBA" id="ARBA00038781"/>
    </source>
</evidence>
<evidence type="ECO:0000313" key="13">
    <source>
        <dbReference type="EMBL" id="OFV68145.1"/>
    </source>
</evidence>
<dbReference type="Proteomes" id="UP000186940">
    <property type="component" value="Unassembled WGS sequence"/>
</dbReference>
<dbReference type="InterPro" id="IPR008995">
    <property type="entry name" value="Mo/tungstate-bd_C_term_dom"/>
</dbReference>
<comment type="caution">
    <text evidence="13">The sequence shown here is derived from an EMBL/GenBank/DDBJ whole genome shotgun (WGS) entry which is preliminary data.</text>
</comment>
<dbReference type="FunFam" id="3.40.50.300:FF:000133">
    <property type="entry name" value="Spermidine/putrescine import ATP-binding protein PotA"/>
    <property type="match status" value="1"/>
</dbReference>
<dbReference type="EC" id="7.3.2.6" evidence="8"/>
<keyword evidence="3" id="KW-0500">Molybdenum</keyword>
<dbReference type="Gene3D" id="2.40.50.100">
    <property type="match status" value="1"/>
</dbReference>
<evidence type="ECO:0000259" key="11">
    <source>
        <dbReference type="PROSITE" id="PS50893"/>
    </source>
</evidence>
<dbReference type="PROSITE" id="PS50893">
    <property type="entry name" value="ABC_TRANSPORTER_2"/>
    <property type="match status" value="1"/>
</dbReference>
<dbReference type="GO" id="GO:0015689">
    <property type="term" value="P:molybdate ion transport"/>
    <property type="evidence" value="ECO:0007669"/>
    <property type="project" value="InterPro"/>
</dbReference>
<dbReference type="STRING" id="1838285.SCAL_000785"/>
<organism evidence="13 14">
    <name type="scientific">Candidatus Syntropharchaeum caldarium</name>
    <dbReference type="NCBI Taxonomy" id="1838285"/>
    <lineage>
        <taxon>Archaea</taxon>
        <taxon>Methanobacteriati</taxon>
        <taxon>Methanobacteriota</taxon>
        <taxon>Stenosarchaea group</taxon>
        <taxon>Methanomicrobia</taxon>
        <taxon>Methanosarcinales</taxon>
        <taxon>ANME-2 cluster</taxon>
        <taxon>Candidatus Syntropharchaeum</taxon>
    </lineage>
</organism>
<dbReference type="InterPro" id="IPR027417">
    <property type="entry name" value="P-loop_NTPase"/>
</dbReference>
<feature type="domain" description="ABC transporter" evidence="11">
    <location>
        <begin position="7"/>
        <end position="236"/>
    </location>
</feature>
<evidence type="ECO:0000256" key="5">
    <source>
        <dbReference type="ARBA" id="ARBA00022840"/>
    </source>
</evidence>
<dbReference type="InterPro" id="IPR005116">
    <property type="entry name" value="Transp-assoc_OB_typ1"/>
</dbReference>
<dbReference type="PATRIC" id="fig|1838285.3.peg.794"/>
<dbReference type="GO" id="GO:0016887">
    <property type="term" value="F:ATP hydrolysis activity"/>
    <property type="evidence" value="ECO:0007669"/>
    <property type="project" value="InterPro"/>
</dbReference>
<dbReference type="InterPro" id="IPR053428">
    <property type="entry name" value="Molybdate/tungstate_ABC-ATPase"/>
</dbReference>
<feature type="domain" description="Mop" evidence="12">
    <location>
        <begin position="292"/>
        <end position="354"/>
    </location>
</feature>
<dbReference type="InterPro" id="IPR003439">
    <property type="entry name" value="ABC_transporter-like_ATP-bd"/>
</dbReference>
<dbReference type="Pfam" id="PF00005">
    <property type="entry name" value="ABC_tran"/>
    <property type="match status" value="1"/>
</dbReference>
<evidence type="ECO:0000256" key="1">
    <source>
        <dbReference type="ARBA" id="ARBA00004202"/>
    </source>
</evidence>
<comment type="subcellular location">
    <subcellularLocation>
        <location evidence="1">Cell membrane</location>
        <topology evidence="1">Peripheral membrane protein</topology>
    </subcellularLocation>
</comment>
<dbReference type="InterPro" id="IPR003593">
    <property type="entry name" value="AAA+_ATPase"/>
</dbReference>
<comment type="subunit">
    <text evidence="7">The complex is composed of two ATP-binding proteins (WtpC), two transmembrane proteins (WtpB) and a solute-binding protein (WtpA).</text>
</comment>
<comment type="similarity">
    <text evidence="6">Belongs to the ABC transporter superfamily. Sulfate/tungstate importer (TC 3.A.1.6) family.</text>
</comment>
<keyword evidence="4" id="KW-0547">Nucleotide-binding</keyword>
<dbReference type="SUPFAM" id="SSF52540">
    <property type="entry name" value="P-loop containing nucleoside triphosphate hydrolases"/>
    <property type="match status" value="1"/>
</dbReference>